<feature type="transmembrane region" description="Helical" evidence="1">
    <location>
        <begin position="625"/>
        <end position="650"/>
    </location>
</feature>
<dbReference type="PANTHER" id="PTHR13304">
    <property type="entry name" value="GLYCOSYLPHOSPHATIDYLINOSITOL ANCHOR ATTACHMENT 1 PROTEIN"/>
    <property type="match status" value="1"/>
</dbReference>
<dbReference type="Pfam" id="PF04114">
    <property type="entry name" value="Gaa1"/>
    <property type="match status" value="1"/>
</dbReference>
<gene>
    <name evidence="2" type="ORF">AKO1_013851</name>
</gene>
<dbReference type="GO" id="GO:0042765">
    <property type="term" value="C:GPI-anchor transamidase complex"/>
    <property type="evidence" value="ECO:0007669"/>
    <property type="project" value="InterPro"/>
</dbReference>
<protein>
    <submittedName>
        <fullName evidence="2">Zinc peptidase-like protein</fullName>
    </submittedName>
</protein>
<keyword evidence="1" id="KW-0812">Transmembrane</keyword>
<dbReference type="GO" id="GO:0016255">
    <property type="term" value="P:attachment of GPI anchor to protein"/>
    <property type="evidence" value="ECO:0007669"/>
    <property type="project" value="TreeGrafter"/>
</dbReference>
<evidence type="ECO:0000256" key="1">
    <source>
        <dbReference type="SAM" id="Phobius"/>
    </source>
</evidence>
<dbReference type="InterPro" id="IPR007246">
    <property type="entry name" value="Gaa1"/>
</dbReference>
<dbReference type="EMBL" id="JAOPGA020001522">
    <property type="protein sequence ID" value="KAL0489158.1"/>
    <property type="molecule type" value="Genomic_DNA"/>
</dbReference>
<feature type="transmembrane region" description="Helical" evidence="1">
    <location>
        <begin position="21"/>
        <end position="43"/>
    </location>
</feature>
<dbReference type="AlphaFoldDB" id="A0AAW2ZJK6"/>
<sequence>MDPQHRLYVPLKFLFDTITKKLTTTCLLLFVAGLVFFFSWPFMTKNAYFSENALAVGHHAPKYEYEDSQYALQVSRDLKQAFIQGGKSEALIFLERTLNNFGLETKRHPYKIKREFLNGTATIRGTNLYGTVRAPRGSGKESIVLTAPLSQDKCDNMGLAVSLLKVINSFKWLHHDFILVISDDGGFSNQWSGEYAFIHSPVITTGRMRECITLDFDDFSFHQMAVVTEGVNGDVPNLDLVNTLIWIARHNDLSITLFQDGPPTSEDVHANGRAKHVPLPIYLYSNAIHAIEPLVDKFLSHHIRSILSIDEYYYKESKSRFVSSSIILLHNVYNSLLGVGTGPHAWFRQKMTHSITLTNAKTIPSGADYRHYRNPTANIKNVAKTVEGVFRSMNNLIEELHQSFFLYFMDSSVTYYGFEHYLPNLGVMGAPLIIQFVGNFYISDRKRPIHSALVVASSILCGFAVYVTPVVLTKLMGIRDLNQFLIGYVSTVIGSVLVMFCVIFPSIDRFYRVSLEQDKNENKTTEWRTLKAIAVGYTCFTMGVLLVFNAALYMASTVYIFCLCLCVNHIHNGRWSIVKVVQFLLLIVSSPFSVVACLLYGRSYYLGDSVQSQLESLYNGGVVDVYGNVLYITSTVVIVPVWLVFVKLVIDSIRKKIVE</sequence>
<proteinExistence type="predicted"/>
<comment type="caution">
    <text evidence="2">The sequence shown here is derived from an EMBL/GenBank/DDBJ whole genome shotgun (WGS) entry which is preliminary data.</text>
</comment>
<evidence type="ECO:0000313" key="3">
    <source>
        <dbReference type="Proteomes" id="UP001431209"/>
    </source>
</evidence>
<keyword evidence="1" id="KW-0472">Membrane</keyword>
<feature type="transmembrane region" description="Helical" evidence="1">
    <location>
        <begin position="583"/>
        <end position="605"/>
    </location>
</feature>
<name>A0AAW2ZJK6_9EUKA</name>
<accession>A0AAW2ZJK6</accession>
<evidence type="ECO:0000313" key="2">
    <source>
        <dbReference type="EMBL" id="KAL0489158.1"/>
    </source>
</evidence>
<feature type="transmembrane region" description="Helical" evidence="1">
    <location>
        <begin position="552"/>
        <end position="571"/>
    </location>
</feature>
<feature type="transmembrane region" description="Helical" evidence="1">
    <location>
        <begin position="449"/>
        <end position="472"/>
    </location>
</feature>
<keyword evidence="3" id="KW-1185">Reference proteome</keyword>
<reference evidence="2 3" key="1">
    <citation type="submission" date="2024-03" db="EMBL/GenBank/DDBJ databases">
        <title>The Acrasis kona genome and developmental transcriptomes reveal deep origins of eukaryotic multicellular pathways.</title>
        <authorList>
            <person name="Sheikh S."/>
            <person name="Fu C.-J."/>
            <person name="Brown M.W."/>
            <person name="Baldauf S.L."/>
        </authorList>
    </citation>
    <scope>NUCLEOTIDE SEQUENCE [LARGE SCALE GENOMIC DNA]</scope>
    <source>
        <strain evidence="2 3">ATCC MYA-3509</strain>
    </source>
</reference>
<dbReference type="PANTHER" id="PTHR13304:SF0">
    <property type="entry name" value="GLYCOSYLPHOSPHATIDYLINOSITOL ANCHOR ATTACHMENT 1 PROTEIN"/>
    <property type="match status" value="1"/>
</dbReference>
<dbReference type="Proteomes" id="UP001431209">
    <property type="component" value="Unassembled WGS sequence"/>
</dbReference>
<organism evidence="2 3">
    <name type="scientific">Acrasis kona</name>
    <dbReference type="NCBI Taxonomy" id="1008807"/>
    <lineage>
        <taxon>Eukaryota</taxon>
        <taxon>Discoba</taxon>
        <taxon>Heterolobosea</taxon>
        <taxon>Tetramitia</taxon>
        <taxon>Eutetramitia</taxon>
        <taxon>Acrasidae</taxon>
        <taxon>Acrasis</taxon>
    </lineage>
</organism>
<feature type="transmembrane region" description="Helical" evidence="1">
    <location>
        <begin position="484"/>
        <end position="507"/>
    </location>
</feature>
<keyword evidence="1" id="KW-1133">Transmembrane helix</keyword>